<dbReference type="Proteomes" id="UP001280121">
    <property type="component" value="Unassembled WGS sequence"/>
</dbReference>
<proteinExistence type="predicted"/>
<accession>A0AAD9X8K4</accession>
<evidence type="ECO:0000313" key="2">
    <source>
        <dbReference type="EMBL" id="KAK2654443.1"/>
    </source>
</evidence>
<comment type="caution">
    <text evidence="2">The sequence shown here is derived from an EMBL/GenBank/DDBJ whole genome shotgun (WGS) entry which is preliminary data.</text>
</comment>
<feature type="region of interest" description="Disordered" evidence="1">
    <location>
        <begin position="47"/>
        <end position="66"/>
    </location>
</feature>
<dbReference type="EMBL" id="JANJYI010000004">
    <property type="protein sequence ID" value="KAK2654443.1"/>
    <property type="molecule type" value="Genomic_DNA"/>
</dbReference>
<gene>
    <name evidence="2" type="ORF">Ddye_014299</name>
</gene>
<evidence type="ECO:0000256" key="1">
    <source>
        <dbReference type="SAM" id="MobiDB-lite"/>
    </source>
</evidence>
<protein>
    <submittedName>
        <fullName evidence="2">Uncharacterized protein</fullName>
    </submittedName>
</protein>
<sequence length="268" mass="31291">MKTRGFKSGTGPLKIENKGGKVSKKKVIRNLEEGISKVIEKRVARDLEEKSRNTSHSASHLLSHTEVQQIQDTQAWDLEKEMTNEANTKGIKELENRLAKVDEIATEKGWNEALRKERLEVLDGLWRGLRQEEHEWWQKSRVKWLLEGDRNTKFFHIMASGRGRHNLIDKVTINGVSLEKPDEVNDGINDYFENIYKKMWWNRPRISGLPLQKLSKPDRVFLEEDFSLDEVWLAVSSCDRNKALGLERFNLSFIKQNWVVIKDDFMTS</sequence>
<name>A0AAD9X8K4_9ROSI</name>
<dbReference type="AlphaFoldDB" id="A0AAD9X8K4"/>
<reference evidence="2" key="1">
    <citation type="journal article" date="2023" name="Plant J.">
        <title>Genome sequences and population genomics provide insights into the demographic history, inbreeding, and mutation load of two 'living fossil' tree species of Dipteronia.</title>
        <authorList>
            <person name="Feng Y."/>
            <person name="Comes H.P."/>
            <person name="Chen J."/>
            <person name="Zhu S."/>
            <person name="Lu R."/>
            <person name="Zhang X."/>
            <person name="Li P."/>
            <person name="Qiu J."/>
            <person name="Olsen K.M."/>
            <person name="Qiu Y."/>
        </authorList>
    </citation>
    <scope>NUCLEOTIDE SEQUENCE</scope>
    <source>
        <strain evidence="2">KIB01</strain>
    </source>
</reference>
<keyword evidence="3" id="KW-1185">Reference proteome</keyword>
<evidence type="ECO:0000313" key="3">
    <source>
        <dbReference type="Proteomes" id="UP001280121"/>
    </source>
</evidence>
<organism evidence="2 3">
    <name type="scientific">Dipteronia dyeriana</name>
    <dbReference type="NCBI Taxonomy" id="168575"/>
    <lineage>
        <taxon>Eukaryota</taxon>
        <taxon>Viridiplantae</taxon>
        <taxon>Streptophyta</taxon>
        <taxon>Embryophyta</taxon>
        <taxon>Tracheophyta</taxon>
        <taxon>Spermatophyta</taxon>
        <taxon>Magnoliopsida</taxon>
        <taxon>eudicotyledons</taxon>
        <taxon>Gunneridae</taxon>
        <taxon>Pentapetalae</taxon>
        <taxon>rosids</taxon>
        <taxon>malvids</taxon>
        <taxon>Sapindales</taxon>
        <taxon>Sapindaceae</taxon>
        <taxon>Hippocastanoideae</taxon>
        <taxon>Acereae</taxon>
        <taxon>Dipteronia</taxon>
    </lineage>
</organism>
<feature type="compositionally biased region" description="Low complexity" evidence="1">
    <location>
        <begin position="55"/>
        <end position="64"/>
    </location>
</feature>